<keyword evidence="2" id="KW-0472">Membrane</keyword>
<gene>
    <name evidence="3" type="ORF">BRAFLDRAFT_83763</name>
</gene>
<name>C3ZLH1_BRAFL</name>
<sequence>MAIVSSPHSFTSTSDRPEPQGSTPRFSLPVLLGSVFGSVAGIILIGCVILMIWYKRRAHAQDQPLDDTTHGQAQGPAVLQVSPDVEPLPYIPKSTGAGASADAAAEHEYEQAVALEDLAYMYTTNV</sequence>
<dbReference type="AlphaFoldDB" id="C3ZLH1"/>
<organism>
    <name type="scientific">Branchiostoma floridae</name>
    <name type="common">Florida lancelet</name>
    <name type="synonym">Amphioxus</name>
    <dbReference type="NCBI Taxonomy" id="7739"/>
    <lineage>
        <taxon>Eukaryota</taxon>
        <taxon>Metazoa</taxon>
        <taxon>Chordata</taxon>
        <taxon>Cephalochordata</taxon>
        <taxon>Leptocardii</taxon>
        <taxon>Amphioxiformes</taxon>
        <taxon>Branchiostomatidae</taxon>
        <taxon>Branchiostoma</taxon>
    </lineage>
</organism>
<keyword evidence="2" id="KW-0812">Transmembrane</keyword>
<dbReference type="EMBL" id="GG666641">
    <property type="protein sequence ID" value="EEN46608.1"/>
    <property type="molecule type" value="Genomic_DNA"/>
</dbReference>
<reference evidence="3" key="1">
    <citation type="journal article" date="2008" name="Nature">
        <title>The amphioxus genome and the evolution of the chordate karyotype.</title>
        <authorList>
            <consortium name="US DOE Joint Genome Institute (JGI-PGF)"/>
            <person name="Putnam N.H."/>
            <person name="Butts T."/>
            <person name="Ferrier D.E.K."/>
            <person name="Furlong R.F."/>
            <person name="Hellsten U."/>
            <person name="Kawashima T."/>
            <person name="Robinson-Rechavi M."/>
            <person name="Shoguchi E."/>
            <person name="Terry A."/>
            <person name="Yu J.-K."/>
            <person name="Benito-Gutierrez E.L."/>
            <person name="Dubchak I."/>
            <person name="Garcia-Fernandez J."/>
            <person name="Gibson-Brown J.J."/>
            <person name="Grigoriev I.V."/>
            <person name="Horton A.C."/>
            <person name="de Jong P.J."/>
            <person name="Jurka J."/>
            <person name="Kapitonov V.V."/>
            <person name="Kohara Y."/>
            <person name="Kuroki Y."/>
            <person name="Lindquist E."/>
            <person name="Lucas S."/>
            <person name="Osoegawa K."/>
            <person name="Pennacchio L.A."/>
            <person name="Salamov A.A."/>
            <person name="Satou Y."/>
            <person name="Sauka-Spengler T."/>
            <person name="Schmutz J."/>
            <person name="Shin-I T."/>
            <person name="Toyoda A."/>
            <person name="Bronner-Fraser M."/>
            <person name="Fujiyama A."/>
            <person name="Holland L.Z."/>
            <person name="Holland P.W.H."/>
            <person name="Satoh N."/>
            <person name="Rokhsar D.S."/>
        </authorList>
    </citation>
    <scope>NUCLEOTIDE SEQUENCE [LARGE SCALE GENOMIC DNA]</scope>
    <source>
        <strain evidence="3">S238N-H82</strain>
        <tissue evidence="3">Testes</tissue>
    </source>
</reference>
<proteinExistence type="predicted"/>
<dbReference type="InParanoid" id="C3ZLH1"/>
<feature type="region of interest" description="Disordered" evidence="1">
    <location>
        <begin position="1"/>
        <end position="22"/>
    </location>
</feature>
<evidence type="ECO:0000256" key="2">
    <source>
        <dbReference type="SAM" id="Phobius"/>
    </source>
</evidence>
<accession>C3ZLH1</accession>
<evidence type="ECO:0000256" key="1">
    <source>
        <dbReference type="SAM" id="MobiDB-lite"/>
    </source>
</evidence>
<protein>
    <submittedName>
        <fullName evidence="3">Uncharacterized protein</fullName>
    </submittedName>
</protein>
<evidence type="ECO:0000313" key="3">
    <source>
        <dbReference type="EMBL" id="EEN46608.1"/>
    </source>
</evidence>
<keyword evidence="2" id="KW-1133">Transmembrane helix</keyword>
<feature type="transmembrane region" description="Helical" evidence="2">
    <location>
        <begin position="30"/>
        <end position="54"/>
    </location>
</feature>